<accession>A0A699K4D9</accession>
<protein>
    <submittedName>
        <fullName evidence="2">Uncharacterized protein</fullName>
    </submittedName>
</protein>
<organism evidence="2">
    <name type="scientific">Tanacetum cinerariifolium</name>
    <name type="common">Dalmatian daisy</name>
    <name type="synonym">Chrysanthemum cinerariifolium</name>
    <dbReference type="NCBI Taxonomy" id="118510"/>
    <lineage>
        <taxon>Eukaryota</taxon>
        <taxon>Viridiplantae</taxon>
        <taxon>Streptophyta</taxon>
        <taxon>Embryophyta</taxon>
        <taxon>Tracheophyta</taxon>
        <taxon>Spermatophyta</taxon>
        <taxon>Magnoliopsida</taxon>
        <taxon>eudicotyledons</taxon>
        <taxon>Gunneridae</taxon>
        <taxon>Pentapetalae</taxon>
        <taxon>asterids</taxon>
        <taxon>campanulids</taxon>
        <taxon>Asterales</taxon>
        <taxon>Asteraceae</taxon>
        <taxon>Asteroideae</taxon>
        <taxon>Anthemideae</taxon>
        <taxon>Anthemidinae</taxon>
        <taxon>Tanacetum</taxon>
    </lineage>
</organism>
<proteinExistence type="predicted"/>
<dbReference type="AlphaFoldDB" id="A0A699K4D9"/>
<name>A0A699K4D9_TANCI</name>
<keyword evidence="1" id="KW-0175">Coiled coil</keyword>
<feature type="coiled-coil region" evidence="1">
    <location>
        <begin position="14"/>
        <end position="41"/>
    </location>
</feature>
<gene>
    <name evidence="2" type="ORF">Tci_646219</name>
</gene>
<evidence type="ECO:0000313" key="2">
    <source>
        <dbReference type="EMBL" id="GFA74247.1"/>
    </source>
</evidence>
<reference evidence="2" key="1">
    <citation type="journal article" date="2019" name="Sci. Rep.">
        <title>Draft genome of Tanacetum cinerariifolium, the natural source of mosquito coil.</title>
        <authorList>
            <person name="Yamashiro T."/>
            <person name="Shiraishi A."/>
            <person name="Satake H."/>
            <person name="Nakayama K."/>
        </authorList>
    </citation>
    <scope>NUCLEOTIDE SEQUENCE</scope>
</reference>
<sequence length="81" mass="9453">MSDLTSGMSNLDDIDDTEMIMQQLQSEQEQEQEQAAKGSHRRNYIYRERLDAEERLMADYSVWCSPKISVVLFSKTVSYEP</sequence>
<evidence type="ECO:0000256" key="1">
    <source>
        <dbReference type="SAM" id="Coils"/>
    </source>
</evidence>
<dbReference type="EMBL" id="BKCJ010479356">
    <property type="protein sequence ID" value="GFA74247.1"/>
    <property type="molecule type" value="Genomic_DNA"/>
</dbReference>
<comment type="caution">
    <text evidence="2">The sequence shown here is derived from an EMBL/GenBank/DDBJ whole genome shotgun (WGS) entry which is preliminary data.</text>
</comment>